<feature type="transmembrane region" description="Helical" evidence="1">
    <location>
        <begin position="61"/>
        <end position="78"/>
    </location>
</feature>
<dbReference type="Proteomes" id="UP000464480">
    <property type="component" value="Chromosome"/>
</dbReference>
<name>A0A6I6Y078_PSEPU</name>
<evidence type="ECO:0000256" key="1">
    <source>
        <dbReference type="SAM" id="Phobius"/>
    </source>
</evidence>
<sequence>MNAVEPVWIAFIILASMMLAMVVQCYIAHKYTERFESFLTNCIFVTGNKITFQHAGLLGKLMRTGLISMVLAVPKIFLRRGLIDLDEVKRFPPRMRRLLVTMLVIQIGLLAALVIFDYTQPPMDH</sequence>
<evidence type="ECO:0000313" key="2">
    <source>
        <dbReference type="EMBL" id="QHG67105.1"/>
    </source>
</evidence>
<keyword evidence="1" id="KW-1133">Transmembrane helix</keyword>
<organism evidence="2 3">
    <name type="scientific">Pseudomonas putida</name>
    <name type="common">Arthrobacter siderocapsulatus</name>
    <dbReference type="NCBI Taxonomy" id="303"/>
    <lineage>
        <taxon>Bacteria</taxon>
        <taxon>Pseudomonadati</taxon>
        <taxon>Pseudomonadota</taxon>
        <taxon>Gammaproteobacteria</taxon>
        <taxon>Pseudomonadales</taxon>
        <taxon>Pseudomonadaceae</taxon>
        <taxon>Pseudomonas</taxon>
    </lineage>
</organism>
<dbReference type="RefSeq" id="WP_159412174.1">
    <property type="nucleotide sequence ID" value="NZ_CP026115.2"/>
</dbReference>
<proteinExistence type="predicted"/>
<feature type="transmembrane region" description="Helical" evidence="1">
    <location>
        <begin position="98"/>
        <end position="116"/>
    </location>
</feature>
<feature type="transmembrane region" description="Helical" evidence="1">
    <location>
        <begin position="7"/>
        <end position="29"/>
    </location>
</feature>
<keyword evidence="1" id="KW-0812">Transmembrane</keyword>
<accession>A0A6I6Y078</accession>
<dbReference type="EMBL" id="CP026115">
    <property type="protein sequence ID" value="QHG67105.1"/>
    <property type="molecule type" value="Genomic_DNA"/>
</dbReference>
<evidence type="ECO:0000313" key="3">
    <source>
        <dbReference type="Proteomes" id="UP000464480"/>
    </source>
</evidence>
<keyword evidence="1" id="KW-0472">Membrane</keyword>
<dbReference type="AlphaFoldDB" id="A0A6I6Y078"/>
<reference evidence="2 3" key="1">
    <citation type="submission" date="2020-02" db="EMBL/GenBank/DDBJ databases">
        <title>Pseudomonas Putida W5 Complete Genome Assembly.</title>
        <authorList>
            <person name="Yuan Z.-C."/>
            <person name="Shaw G.A."/>
            <person name="Cusano A.D."/>
            <person name="Caddey B.J."/>
            <person name="Weselowski B.J."/>
        </authorList>
    </citation>
    <scope>NUCLEOTIDE SEQUENCE [LARGE SCALE GENOMIC DNA]</scope>
    <source>
        <strain evidence="2 3">W5</strain>
    </source>
</reference>
<gene>
    <name evidence="2" type="ORF">C2H86_22910</name>
</gene>
<protein>
    <submittedName>
        <fullName evidence="2">Uncharacterized protein</fullName>
    </submittedName>
</protein>